<feature type="region of interest" description="Disordered" evidence="9">
    <location>
        <begin position="79"/>
        <end position="105"/>
    </location>
</feature>
<dbReference type="PANTHER" id="PTHR43981">
    <property type="entry name" value="ENOYL-[ACYL-CARRIER-PROTEIN] REDUCTASE, MITOCHONDRIAL"/>
    <property type="match status" value="1"/>
</dbReference>
<dbReference type="OrthoDB" id="16290at2759"/>
<dbReference type="SUPFAM" id="SSF50129">
    <property type="entry name" value="GroES-like"/>
    <property type="match status" value="1"/>
</dbReference>
<dbReference type="InterPro" id="IPR013154">
    <property type="entry name" value="ADH-like_N"/>
</dbReference>
<evidence type="ECO:0000259" key="10">
    <source>
        <dbReference type="Pfam" id="PF00107"/>
    </source>
</evidence>
<keyword evidence="6" id="KW-0496">Mitochondrion</keyword>
<evidence type="ECO:0000259" key="11">
    <source>
        <dbReference type="Pfam" id="PF08240"/>
    </source>
</evidence>
<dbReference type="Pfam" id="PF00107">
    <property type="entry name" value="ADH_zinc_N"/>
    <property type="match status" value="1"/>
</dbReference>
<evidence type="ECO:0000256" key="2">
    <source>
        <dbReference type="ARBA" id="ARBA00010371"/>
    </source>
</evidence>
<keyword evidence="4" id="KW-0809">Transit peptide</keyword>
<comment type="caution">
    <text evidence="12">The sequence shown here is derived from an EMBL/GenBank/DDBJ whole genome shotgun (WGS) entry which is preliminary data.</text>
</comment>
<keyword evidence="5" id="KW-0560">Oxidoreductase</keyword>
<reference evidence="13" key="1">
    <citation type="journal article" date="2017" name="bioRxiv">
        <title>Comparative analysis of the genomes of Stylophora pistillata and Acropora digitifera provides evidence for extensive differences between species of corals.</title>
        <authorList>
            <person name="Voolstra C.R."/>
            <person name="Li Y."/>
            <person name="Liew Y.J."/>
            <person name="Baumgarten S."/>
            <person name="Zoccola D."/>
            <person name="Flot J.-F."/>
            <person name="Tambutte S."/>
            <person name="Allemand D."/>
            <person name="Aranda M."/>
        </authorList>
    </citation>
    <scope>NUCLEOTIDE SEQUENCE [LARGE SCALE GENOMIC DNA]</scope>
</reference>
<evidence type="ECO:0000256" key="5">
    <source>
        <dbReference type="ARBA" id="ARBA00023002"/>
    </source>
</evidence>
<gene>
    <name evidence="12" type="primary">MECR</name>
    <name evidence="12" type="ORF">AWC38_SpisGene4056</name>
</gene>
<dbReference type="PANTHER" id="PTHR43981:SF2">
    <property type="entry name" value="ENOYL-[ACYL-CARRIER-PROTEIN] REDUCTASE, MITOCHONDRIAL"/>
    <property type="match status" value="1"/>
</dbReference>
<dbReference type="FunFam" id="3.40.50.720:FF:000112">
    <property type="entry name" value="Enoyl-[acyl-carrier-protein] reductase 1, mitochondrial"/>
    <property type="match status" value="1"/>
</dbReference>
<keyword evidence="3" id="KW-0521">NADP</keyword>
<dbReference type="InterPro" id="IPR036291">
    <property type="entry name" value="NAD(P)-bd_dom_sf"/>
</dbReference>
<accession>A0A2B4SRD7</accession>
<dbReference type="GO" id="GO:0016491">
    <property type="term" value="F:oxidoreductase activity"/>
    <property type="evidence" value="ECO:0007669"/>
    <property type="project" value="UniProtKB-KW"/>
</dbReference>
<dbReference type="InterPro" id="IPR013149">
    <property type="entry name" value="ADH-like_C"/>
</dbReference>
<comment type="similarity">
    <text evidence="2">Belongs to the zinc-containing alcohol dehydrogenase family. Quinone oxidoreductase subfamily.</text>
</comment>
<dbReference type="SUPFAM" id="SSF51735">
    <property type="entry name" value="NAD(P)-binding Rossmann-fold domains"/>
    <property type="match status" value="1"/>
</dbReference>
<protein>
    <recommendedName>
        <fullName evidence="7">Enoyl-[acyl-carrier-protein] reductase, mitochondrial</fullName>
    </recommendedName>
    <alternativeName>
        <fullName evidence="8">2-enoyl thioester reductase</fullName>
    </alternativeName>
</protein>
<dbReference type="Gene3D" id="3.40.50.720">
    <property type="entry name" value="NAD(P)-binding Rossmann-like Domain"/>
    <property type="match status" value="1"/>
</dbReference>
<proteinExistence type="inferred from homology"/>
<sequence>MAARLFKVIHPELARKSKNVSVSNIWRLFGTRSESVVYSEHGDPEKVLRLEYAEKGKFGPSSVSVRMLAAPINPADINQIQGSDPVKEQENSFSKEGTYPLKPSLPAVGGNEGVGEVIEVGKDVQSLNTGDQVILKADQCLGDTVIQNGANSGVGQALIQIAAAWGLSTVNVIRNRPNVEELKIHLKNLGANFVITEEDVKSPEMKEIIKNVKPPKLALNCVGGKSSMNLFRYLAPKGTMVTYGGMSRQPVTVPAGSLIFDDVNVRGFWMSHWNAEHQKGIESTFLLRGEVWGSERRDSPLMRVGMENLGRDVLERGMAANPFFPPLLLRPRTCREKESDNFI</sequence>
<comment type="subcellular location">
    <subcellularLocation>
        <location evidence="1">Mitochondrion</location>
    </subcellularLocation>
</comment>
<evidence type="ECO:0000313" key="12">
    <source>
        <dbReference type="EMBL" id="PFX31158.1"/>
    </source>
</evidence>
<dbReference type="Pfam" id="PF08240">
    <property type="entry name" value="ADH_N"/>
    <property type="match status" value="1"/>
</dbReference>
<dbReference type="GO" id="GO:0006631">
    <property type="term" value="P:fatty acid metabolic process"/>
    <property type="evidence" value="ECO:0007669"/>
    <property type="project" value="TreeGrafter"/>
</dbReference>
<evidence type="ECO:0000256" key="8">
    <source>
        <dbReference type="ARBA" id="ARBA00042123"/>
    </source>
</evidence>
<evidence type="ECO:0000256" key="9">
    <source>
        <dbReference type="SAM" id="MobiDB-lite"/>
    </source>
</evidence>
<feature type="domain" description="Alcohol dehydrogenase-like N-terminal" evidence="11">
    <location>
        <begin position="59"/>
        <end position="141"/>
    </location>
</feature>
<dbReference type="STRING" id="50429.A0A2B4SRD7"/>
<dbReference type="GO" id="GO:0005739">
    <property type="term" value="C:mitochondrion"/>
    <property type="evidence" value="ECO:0007669"/>
    <property type="project" value="UniProtKB-SubCell"/>
</dbReference>
<dbReference type="Proteomes" id="UP000225706">
    <property type="component" value="Unassembled WGS sequence"/>
</dbReference>
<name>A0A2B4SRD7_STYPI</name>
<evidence type="ECO:0000313" key="13">
    <source>
        <dbReference type="Proteomes" id="UP000225706"/>
    </source>
</evidence>
<dbReference type="InterPro" id="IPR051034">
    <property type="entry name" value="Mito_Enoyl-ACP_Reductase"/>
</dbReference>
<dbReference type="CDD" id="cd08290">
    <property type="entry name" value="ETR"/>
    <property type="match status" value="1"/>
</dbReference>
<evidence type="ECO:0000256" key="7">
    <source>
        <dbReference type="ARBA" id="ARBA00041058"/>
    </source>
</evidence>
<dbReference type="InterPro" id="IPR011032">
    <property type="entry name" value="GroES-like_sf"/>
</dbReference>
<dbReference type="AlphaFoldDB" id="A0A2B4SRD7"/>
<evidence type="ECO:0000256" key="4">
    <source>
        <dbReference type="ARBA" id="ARBA00022946"/>
    </source>
</evidence>
<organism evidence="12 13">
    <name type="scientific">Stylophora pistillata</name>
    <name type="common">Smooth cauliflower coral</name>
    <dbReference type="NCBI Taxonomy" id="50429"/>
    <lineage>
        <taxon>Eukaryota</taxon>
        <taxon>Metazoa</taxon>
        <taxon>Cnidaria</taxon>
        <taxon>Anthozoa</taxon>
        <taxon>Hexacorallia</taxon>
        <taxon>Scleractinia</taxon>
        <taxon>Astrocoeniina</taxon>
        <taxon>Pocilloporidae</taxon>
        <taxon>Stylophora</taxon>
    </lineage>
</organism>
<dbReference type="Gene3D" id="3.90.180.10">
    <property type="entry name" value="Medium-chain alcohol dehydrogenases, catalytic domain"/>
    <property type="match status" value="2"/>
</dbReference>
<evidence type="ECO:0000256" key="3">
    <source>
        <dbReference type="ARBA" id="ARBA00022857"/>
    </source>
</evidence>
<dbReference type="EMBL" id="LSMT01000040">
    <property type="protein sequence ID" value="PFX31158.1"/>
    <property type="molecule type" value="Genomic_DNA"/>
</dbReference>
<evidence type="ECO:0000256" key="1">
    <source>
        <dbReference type="ARBA" id="ARBA00004173"/>
    </source>
</evidence>
<evidence type="ECO:0000256" key="6">
    <source>
        <dbReference type="ARBA" id="ARBA00023128"/>
    </source>
</evidence>
<feature type="domain" description="Alcohol dehydrogenase-like C-terminal" evidence="10">
    <location>
        <begin position="153"/>
        <end position="275"/>
    </location>
</feature>
<keyword evidence="13" id="KW-1185">Reference proteome</keyword>